<dbReference type="NCBIfam" id="NF003921">
    <property type="entry name" value="PRK05443.2-2"/>
    <property type="match status" value="1"/>
</dbReference>
<evidence type="ECO:0000259" key="10">
    <source>
        <dbReference type="Pfam" id="PF13089"/>
    </source>
</evidence>
<dbReference type="PANTHER" id="PTHR30218">
    <property type="entry name" value="POLYPHOSPHATE KINASE"/>
    <property type="match status" value="1"/>
</dbReference>
<feature type="binding site" evidence="6">
    <location>
        <position position="676"/>
    </location>
    <ligand>
        <name>ATP</name>
        <dbReference type="ChEBI" id="CHEBI:30616"/>
    </ligand>
</feature>
<evidence type="ECO:0000256" key="5">
    <source>
        <dbReference type="ARBA" id="ARBA00022840"/>
    </source>
</evidence>
<comment type="function">
    <text evidence="6 7">Catalyzes the reversible transfer of the terminal phosphate of ATP to form a long-chain polyphosphate (polyP).</text>
</comment>
<dbReference type="PIRSF" id="PIRSF015589">
    <property type="entry name" value="PP_kinase"/>
    <property type="match status" value="1"/>
</dbReference>
<keyword evidence="5 6" id="KW-0067">ATP-binding</keyword>
<keyword evidence="14" id="KW-1185">Reference proteome</keyword>
<feature type="binding site" evidence="6">
    <location>
        <position position="648"/>
    </location>
    <ligand>
        <name>ATP</name>
        <dbReference type="ChEBI" id="CHEBI:30616"/>
    </ligand>
</feature>
<evidence type="ECO:0000256" key="1">
    <source>
        <dbReference type="ARBA" id="ARBA00022553"/>
    </source>
</evidence>
<dbReference type="HAMAP" id="MF_00347">
    <property type="entry name" value="Polyphosphate_kinase"/>
    <property type="match status" value="1"/>
</dbReference>
<dbReference type="InterPro" id="IPR025200">
    <property type="entry name" value="PPK_C_dom2"/>
</dbReference>
<accession>A0ABN2Y2S4</accession>
<keyword evidence="2 6" id="KW-0808">Transferase</keyword>
<dbReference type="SUPFAM" id="SSF140356">
    <property type="entry name" value="PPK N-terminal domain-like"/>
    <property type="match status" value="1"/>
</dbReference>
<keyword evidence="6" id="KW-0479">Metal-binding</keyword>
<evidence type="ECO:0000259" key="9">
    <source>
        <dbReference type="Pfam" id="PF02503"/>
    </source>
</evidence>
<dbReference type="Pfam" id="PF02503">
    <property type="entry name" value="PP_kinase"/>
    <property type="match status" value="1"/>
</dbReference>
<name>A0ABN2Y2S4_9ACTN</name>
<feature type="domain" description="Polyphosphate kinase middle" evidence="9">
    <location>
        <begin position="205"/>
        <end position="382"/>
    </location>
</feature>
<feature type="binding site" evidence="6">
    <location>
        <position position="459"/>
    </location>
    <ligand>
        <name>Mg(2+)</name>
        <dbReference type="ChEBI" id="CHEBI:18420"/>
    </ligand>
</feature>
<keyword evidence="3 6" id="KW-0547">Nucleotide-binding</keyword>
<feature type="binding site" evidence="6">
    <location>
        <position position="128"/>
    </location>
    <ligand>
        <name>ATP</name>
        <dbReference type="ChEBI" id="CHEBI:30616"/>
    </ligand>
</feature>
<evidence type="ECO:0000259" key="12">
    <source>
        <dbReference type="Pfam" id="PF17941"/>
    </source>
</evidence>
<reference evidence="13 14" key="1">
    <citation type="journal article" date="2019" name="Int. J. Syst. Evol. Microbiol.">
        <title>The Global Catalogue of Microorganisms (GCM) 10K type strain sequencing project: providing services to taxonomists for standard genome sequencing and annotation.</title>
        <authorList>
            <consortium name="The Broad Institute Genomics Platform"/>
            <consortium name="The Broad Institute Genome Sequencing Center for Infectious Disease"/>
            <person name="Wu L."/>
            <person name="Ma J."/>
        </authorList>
    </citation>
    <scope>NUCLEOTIDE SEQUENCE [LARGE SCALE GENOMIC DNA]</scope>
    <source>
        <strain evidence="13 14">JCM 15481</strain>
    </source>
</reference>
<dbReference type="Gene3D" id="3.30.870.10">
    <property type="entry name" value="Endonuclease Chain A"/>
    <property type="match status" value="2"/>
</dbReference>
<dbReference type="SUPFAM" id="SSF56024">
    <property type="entry name" value="Phospholipase D/nuclease"/>
    <property type="match status" value="2"/>
</dbReference>
<dbReference type="InterPro" id="IPR036832">
    <property type="entry name" value="PPK_N_dom_sf"/>
</dbReference>
<comment type="catalytic activity">
    <reaction evidence="6 7">
        <text>[phosphate](n) + ATP = [phosphate](n+1) + ADP</text>
        <dbReference type="Rhea" id="RHEA:19573"/>
        <dbReference type="Rhea" id="RHEA-COMP:9859"/>
        <dbReference type="Rhea" id="RHEA-COMP:14280"/>
        <dbReference type="ChEBI" id="CHEBI:16838"/>
        <dbReference type="ChEBI" id="CHEBI:30616"/>
        <dbReference type="ChEBI" id="CHEBI:456216"/>
        <dbReference type="EC" id="2.7.4.1"/>
    </reaction>
</comment>
<feature type="domain" description="Polyphosphate kinase N-terminal" evidence="10">
    <location>
        <begin position="90"/>
        <end position="195"/>
    </location>
</feature>
<feature type="active site" description="Phosphohistidine intermediate" evidence="6">
    <location>
        <position position="519"/>
    </location>
</feature>
<feature type="binding site" evidence="6">
    <location>
        <position position="552"/>
    </location>
    <ligand>
        <name>ATP</name>
        <dbReference type="ChEBI" id="CHEBI:30616"/>
    </ligand>
</feature>
<dbReference type="EC" id="2.7.4.1" evidence="6 7"/>
<feature type="domain" description="Polyphosphate kinase C-terminal" evidence="12">
    <location>
        <begin position="414"/>
        <end position="580"/>
    </location>
</feature>
<feature type="domain" description="Polyphosphate kinase C-terminal" evidence="11">
    <location>
        <begin position="587"/>
        <end position="748"/>
    </location>
</feature>
<dbReference type="Pfam" id="PF13089">
    <property type="entry name" value="PP_kinase_N"/>
    <property type="match status" value="1"/>
</dbReference>
<protein>
    <recommendedName>
        <fullName evidence="6 7">Polyphosphate kinase</fullName>
        <ecNumber evidence="6 7">2.7.4.1</ecNumber>
    </recommendedName>
    <alternativeName>
        <fullName evidence="6">ATP-polyphosphate phosphotransferase</fullName>
    </alternativeName>
    <alternativeName>
        <fullName evidence="6">Polyphosphoric acid kinase</fullName>
    </alternativeName>
</protein>
<dbReference type="NCBIfam" id="NF003917">
    <property type="entry name" value="PRK05443.1-1"/>
    <property type="match status" value="1"/>
</dbReference>
<sequence>MQRSAANLSTVPGQVRARENRGMDDSPPLVTAAQPAQPAQPSVGSIAARRPHAVAPAMQRAAQQIDPDIDADADDYDGQEADEELPQGRFLDRERSWLAFNERVLELAEDSATPLLERANFLAIFASNLDEFFMVRVAGLKRRIATGVATRSASGLQPREVLDLIWNRSRELMARHAACFQQDVQPALADEGLQLIRWADLGEKEQARLFTLFRQQIYPVLTPLAVDPAHPFPYISGLSLNLAVVVRNPVSGHRHFARVKVPPLLPRFLETATVGGAQRFVPLEDVIAAHLEDLFPGMEVLAHHTFRVTRNEDLEVEEDDAENLLKALEKELMRRRFGPPVRLEVEESIDPYVLDLLVRELKISEAEVYPLPGPLDLTGLFGIATQDRPELKYPKFVAGTHRDLAEVESASAPDIFAALRERDVLLHHPYDSFSTSIQAFLEQAAADPDVLAIKQTLYRTSGDSPIVDALIDAAESGKQVLVLVELKARFDEQANIKWARKLEEAGCHVVYGLVGLKTHCKLSLVVRQEGETLRRYSHVGTGNYHPKTARLYEDLGLLTADAKVGADLSDLFNRLSGYSRRENYRRLLVAPTSVRDGLVHRIHREITHHRAGQSAYVRIKVNSIVDEAVIDACYRASMAGVPVDIWVRGICAVRPGVAGLSENIRVRSILGRFLEHSRIFAFGNGGDPEVWIGSADMMHRNLDRRIEALVRVADPAHREALNRLLETGMSGEVDSWHLDSNGDWTRNALDDAGGRLANVQEMLIDARRRRRVIAA</sequence>
<dbReference type="EMBL" id="BAAAPF010000046">
    <property type="protein sequence ID" value="GAA2119426.1"/>
    <property type="molecule type" value="Genomic_DNA"/>
</dbReference>
<dbReference type="SUPFAM" id="SSF143724">
    <property type="entry name" value="PHP14-like"/>
    <property type="match status" value="1"/>
</dbReference>
<comment type="cofactor">
    <cofactor evidence="6">
        <name>Mg(2+)</name>
        <dbReference type="ChEBI" id="CHEBI:18420"/>
    </cofactor>
</comment>
<dbReference type="InterPro" id="IPR041108">
    <property type="entry name" value="PP_kinase_C_1"/>
</dbReference>
<comment type="caution">
    <text evidence="13">The sequence shown here is derived from an EMBL/GenBank/DDBJ whole genome shotgun (WGS) entry which is preliminary data.</text>
</comment>
<dbReference type="NCBIfam" id="NF003918">
    <property type="entry name" value="PRK05443.1-2"/>
    <property type="match status" value="1"/>
</dbReference>
<evidence type="ECO:0000256" key="8">
    <source>
        <dbReference type="SAM" id="MobiDB-lite"/>
    </source>
</evidence>
<dbReference type="Proteomes" id="UP001500443">
    <property type="component" value="Unassembled WGS sequence"/>
</dbReference>
<feature type="compositionally biased region" description="Low complexity" evidence="8">
    <location>
        <begin position="32"/>
        <end position="41"/>
    </location>
</feature>
<comment type="similarity">
    <text evidence="6 7">Belongs to the polyphosphate kinase 1 (PPK1) family.</text>
</comment>
<dbReference type="Pfam" id="PF17941">
    <property type="entry name" value="PP_kinase_C_1"/>
    <property type="match status" value="1"/>
</dbReference>
<feature type="binding site" evidence="6">
    <location>
        <position position="489"/>
    </location>
    <ligand>
        <name>Mg(2+)</name>
        <dbReference type="ChEBI" id="CHEBI:18420"/>
    </ligand>
</feature>
<evidence type="ECO:0000259" key="11">
    <source>
        <dbReference type="Pfam" id="PF13090"/>
    </source>
</evidence>
<dbReference type="Pfam" id="PF13090">
    <property type="entry name" value="PP_kinase_C"/>
    <property type="match status" value="1"/>
</dbReference>
<keyword evidence="1 6" id="KW-0597">Phosphoprotein</keyword>
<dbReference type="PANTHER" id="PTHR30218:SF0">
    <property type="entry name" value="POLYPHOSPHATE KINASE"/>
    <property type="match status" value="1"/>
</dbReference>
<evidence type="ECO:0000256" key="3">
    <source>
        <dbReference type="ARBA" id="ARBA00022741"/>
    </source>
</evidence>
<organism evidence="13 14">
    <name type="scientific">Streptomyces synnematoformans</name>
    <dbReference type="NCBI Taxonomy" id="415721"/>
    <lineage>
        <taxon>Bacteria</taxon>
        <taxon>Bacillati</taxon>
        <taxon>Actinomycetota</taxon>
        <taxon>Actinomycetes</taxon>
        <taxon>Kitasatosporales</taxon>
        <taxon>Streptomycetaceae</taxon>
        <taxon>Streptomyces</taxon>
    </lineage>
</organism>
<feature type="region of interest" description="Disordered" evidence="8">
    <location>
        <begin position="1"/>
        <end position="45"/>
    </location>
</feature>
<evidence type="ECO:0000256" key="2">
    <source>
        <dbReference type="ARBA" id="ARBA00022679"/>
    </source>
</evidence>
<evidence type="ECO:0000256" key="7">
    <source>
        <dbReference type="RuleBase" id="RU003800"/>
    </source>
</evidence>
<evidence type="ECO:0000256" key="4">
    <source>
        <dbReference type="ARBA" id="ARBA00022777"/>
    </source>
</evidence>
<dbReference type="Gene3D" id="3.30.1840.10">
    <property type="entry name" value="Polyphosphate kinase middle domain"/>
    <property type="match status" value="1"/>
</dbReference>
<dbReference type="InterPro" id="IPR024953">
    <property type="entry name" value="PP_kinase_middle"/>
</dbReference>
<dbReference type="NCBIfam" id="NF003922">
    <property type="entry name" value="PRK05443.2-3"/>
    <property type="match status" value="1"/>
</dbReference>
<keyword evidence="4 6" id="KW-0418">Kinase</keyword>
<dbReference type="CDD" id="cd09168">
    <property type="entry name" value="PLDc_PaPPK1_C2_like"/>
    <property type="match status" value="1"/>
</dbReference>
<dbReference type="Gene3D" id="1.20.58.310">
    <property type="entry name" value="Polyphosphate kinase N-terminal domain"/>
    <property type="match status" value="1"/>
</dbReference>
<evidence type="ECO:0000256" key="6">
    <source>
        <dbReference type="HAMAP-Rule" id="MF_00347"/>
    </source>
</evidence>
<comment type="PTM">
    <text evidence="6 7">An intermediate of this reaction is the autophosphorylated ppk in which a phosphate is covalently linked to a histidine residue through a N-P bond.</text>
</comment>
<dbReference type="InterPro" id="IPR036830">
    <property type="entry name" value="PP_kinase_middle_dom_sf"/>
</dbReference>
<keyword evidence="6" id="KW-0460">Magnesium</keyword>
<dbReference type="GO" id="GO:0016301">
    <property type="term" value="F:kinase activity"/>
    <property type="evidence" value="ECO:0007669"/>
    <property type="project" value="UniProtKB-KW"/>
</dbReference>
<dbReference type="InterPro" id="IPR003414">
    <property type="entry name" value="PP_kinase"/>
</dbReference>
<feature type="compositionally biased region" description="Polar residues" evidence="8">
    <location>
        <begin position="1"/>
        <end position="12"/>
    </location>
</feature>
<gene>
    <name evidence="6" type="primary">ppk</name>
    <name evidence="13" type="ORF">GCM10009802_21610</name>
</gene>
<proteinExistence type="inferred from homology"/>
<evidence type="ECO:0000313" key="14">
    <source>
        <dbReference type="Proteomes" id="UP001500443"/>
    </source>
</evidence>
<dbReference type="NCBIfam" id="TIGR03705">
    <property type="entry name" value="poly_P_kin"/>
    <property type="match status" value="1"/>
</dbReference>
<dbReference type="CDD" id="cd09165">
    <property type="entry name" value="PLDc_PaPPK1_C1_like"/>
    <property type="match status" value="1"/>
</dbReference>
<dbReference type="InterPro" id="IPR025198">
    <property type="entry name" value="PPK_N_dom"/>
</dbReference>
<evidence type="ECO:0000313" key="13">
    <source>
        <dbReference type="EMBL" id="GAA2119426.1"/>
    </source>
</evidence>